<dbReference type="Gene3D" id="1.10.3290.10">
    <property type="entry name" value="Fido-like domain"/>
    <property type="match status" value="1"/>
</dbReference>
<dbReference type="InterPro" id="IPR025230">
    <property type="entry name" value="DUF4172"/>
</dbReference>
<gene>
    <name evidence="4" type="ORF">JCM15548_12777</name>
</gene>
<evidence type="ECO:0000313" key="4">
    <source>
        <dbReference type="EMBL" id="GAO30501.1"/>
    </source>
</evidence>
<evidence type="ECO:0000256" key="2">
    <source>
        <dbReference type="PIRSR" id="PIRSR640198-2"/>
    </source>
</evidence>
<evidence type="ECO:0000259" key="3">
    <source>
        <dbReference type="PROSITE" id="PS51459"/>
    </source>
</evidence>
<keyword evidence="2" id="KW-0067">ATP-binding</keyword>
<feature type="binding site" evidence="2">
    <location>
        <begin position="211"/>
        <end position="218"/>
    </location>
    <ligand>
        <name>ATP</name>
        <dbReference type="ChEBI" id="CHEBI:30616"/>
    </ligand>
</feature>
<feature type="domain" description="Fido" evidence="3">
    <location>
        <begin position="115"/>
        <end position="272"/>
    </location>
</feature>
<keyword evidence="2" id="KW-0547">Nucleotide-binding</keyword>
<dbReference type="OrthoDB" id="9814400at2"/>
<feature type="binding site" evidence="2">
    <location>
        <begin position="249"/>
        <end position="250"/>
    </location>
    <ligand>
        <name>ATP</name>
        <dbReference type="ChEBI" id="CHEBI:30616"/>
    </ligand>
</feature>
<dbReference type="InterPro" id="IPR003812">
    <property type="entry name" value="Fido"/>
</dbReference>
<dbReference type="InterPro" id="IPR040198">
    <property type="entry name" value="Fido_containing"/>
</dbReference>
<dbReference type="Pfam" id="PF13776">
    <property type="entry name" value="DUF4172"/>
    <property type="match status" value="1"/>
</dbReference>
<dbReference type="STRING" id="1236989.JCM15548_12777"/>
<dbReference type="GO" id="GO:0005524">
    <property type="term" value="F:ATP binding"/>
    <property type="evidence" value="ECO:0007669"/>
    <property type="project" value="UniProtKB-KW"/>
</dbReference>
<dbReference type="SUPFAM" id="SSF140931">
    <property type="entry name" value="Fic-like"/>
    <property type="match status" value="1"/>
</dbReference>
<comment type="caution">
    <text evidence="4">The sequence shown here is derived from an EMBL/GenBank/DDBJ whole genome shotgun (WGS) entry which is preliminary data.</text>
</comment>
<dbReference type="PANTHER" id="PTHR13504:SF33">
    <property type="entry name" value="FIC FAMILY PROTEIN"/>
    <property type="match status" value="1"/>
</dbReference>
<accession>A0A0E9LZF2</accession>
<evidence type="ECO:0000313" key="5">
    <source>
        <dbReference type="Proteomes" id="UP000032900"/>
    </source>
</evidence>
<dbReference type="InterPro" id="IPR036597">
    <property type="entry name" value="Fido-like_dom_sf"/>
</dbReference>
<feature type="active site" evidence="1">
    <location>
        <position position="207"/>
    </location>
</feature>
<evidence type="ECO:0000256" key="1">
    <source>
        <dbReference type="PIRSR" id="PIRSR640198-1"/>
    </source>
</evidence>
<dbReference type="PROSITE" id="PS51459">
    <property type="entry name" value="FIDO"/>
    <property type="match status" value="1"/>
</dbReference>
<organism evidence="4 5">
    <name type="scientific">Geofilum rubicundum JCM 15548</name>
    <dbReference type="NCBI Taxonomy" id="1236989"/>
    <lineage>
        <taxon>Bacteria</taxon>
        <taxon>Pseudomonadati</taxon>
        <taxon>Bacteroidota</taxon>
        <taxon>Bacteroidia</taxon>
        <taxon>Marinilabiliales</taxon>
        <taxon>Marinilabiliaceae</taxon>
        <taxon>Geofilum</taxon>
    </lineage>
</organism>
<dbReference type="Proteomes" id="UP000032900">
    <property type="component" value="Unassembled WGS sequence"/>
</dbReference>
<dbReference type="PANTHER" id="PTHR13504">
    <property type="entry name" value="FIDO DOMAIN-CONTAINING PROTEIN DDB_G0283145"/>
    <property type="match status" value="1"/>
</dbReference>
<reference evidence="4 5" key="1">
    <citation type="journal article" date="2015" name="Microbes Environ.">
        <title>Distribution and evolution of nitrogen fixation genes in the phylum bacteroidetes.</title>
        <authorList>
            <person name="Inoue J."/>
            <person name="Oshima K."/>
            <person name="Suda W."/>
            <person name="Sakamoto M."/>
            <person name="Iino T."/>
            <person name="Noda S."/>
            <person name="Hongoh Y."/>
            <person name="Hattori M."/>
            <person name="Ohkuma M."/>
        </authorList>
    </citation>
    <scope>NUCLEOTIDE SEQUENCE [LARGE SCALE GENOMIC DNA]</scope>
    <source>
        <strain evidence="4">JCM 15548</strain>
    </source>
</reference>
<sequence length="367" mass="41844">MKAFIHQHDNWPNFTWRSDEIVNLLSEARNLQGRLIGKMESIGFDLRNEALLDTLTLDVLKSSEIEGEYLNPDQVRSSIARRLGMDIAGSVESDRNIDGIVEMMLDATQNCFNSLTAERLFDWHAALFPTGRSGMYKITVADWRKDTTGPMQVVSGPMGKEKVHFQAPDSSIVENEMNLFLDWFKNNSKIDLVIKAAIAHLWFVTIHPFDDGNGRIARALTDMLLAQSDKSNQRFYSMSAQIRIERKGYYEILEKTQKGNLDITPWIEWFLCCLINALKSTDATLNRVLFKAAFWSKHSNTIINERQKKLLNKLLDGFEGKLTSSKWAKIAKCSKDSAIRDINDLIDKNILQKEAAGGRSTNYELKK</sequence>
<proteinExistence type="predicted"/>
<dbReference type="RefSeq" id="WP_062125541.1">
    <property type="nucleotide sequence ID" value="NZ_BAZW01000024.1"/>
</dbReference>
<dbReference type="AlphaFoldDB" id="A0A0E9LZF2"/>
<keyword evidence="5" id="KW-1185">Reference proteome</keyword>
<dbReference type="Pfam" id="PF02661">
    <property type="entry name" value="Fic"/>
    <property type="match status" value="1"/>
</dbReference>
<dbReference type="EMBL" id="BAZW01000024">
    <property type="protein sequence ID" value="GAO30501.1"/>
    <property type="molecule type" value="Genomic_DNA"/>
</dbReference>
<protein>
    <submittedName>
        <fullName evidence="4">Fic family protein</fullName>
    </submittedName>
</protein>
<name>A0A0E9LZF2_9BACT</name>